<dbReference type="EMBL" id="JBHSIT010000014">
    <property type="protein sequence ID" value="MFC4912978.1"/>
    <property type="molecule type" value="Genomic_DNA"/>
</dbReference>
<proteinExistence type="predicted"/>
<dbReference type="InterPro" id="IPR049244">
    <property type="entry name" value="DUF6879"/>
</dbReference>
<accession>A0ABV9U8T9</accession>
<dbReference type="RefSeq" id="WP_378263439.1">
    <property type="nucleotide sequence ID" value="NZ_JBHSIT010000014.1"/>
</dbReference>
<reference evidence="3" key="1">
    <citation type="journal article" date="2019" name="Int. J. Syst. Evol. Microbiol.">
        <title>The Global Catalogue of Microorganisms (GCM) 10K type strain sequencing project: providing services to taxonomists for standard genome sequencing and annotation.</title>
        <authorList>
            <consortium name="The Broad Institute Genomics Platform"/>
            <consortium name="The Broad Institute Genome Sequencing Center for Infectious Disease"/>
            <person name="Wu L."/>
            <person name="Ma J."/>
        </authorList>
    </citation>
    <scope>NUCLEOTIDE SEQUENCE [LARGE SCALE GENOMIC DNA]</scope>
    <source>
        <strain evidence="3">KLKA75</strain>
    </source>
</reference>
<comment type="caution">
    <text evidence="2">The sequence shown here is derived from an EMBL/GenBank/DDBJ whole genome shotgun (WGS) entry which is preliminary data.</text>
</comment>
<protein>
    <submittedName>
        <fullName evidence="2">DUF6879 family protein</fullName>
    </submittedName>
</protein>
<name>A0ABV9U8T9_9ACTN</name>
<evidence type="ECO:0000313" key="2">
    <source>
        <dbReference type="EMBL" id="MFC4912978.1"/>
    </source>
</evidence>
<dbReference type="Proteomes" id="UP001595872">
    <property type="component" value="Unassembled WGS sequence"/>
</dbReference>
<dbReference type="Pfam" id="PF21806">
    <property type="entry name" value="DUF6879"/>
    <property type="match status" value="1"/>
</dbReference>
<evidence type="ECO:0000259" key="1">
    <source>
        <dbReference type="Pfam" id="PF21806"/>
    </source>
</evidence>
<evidence type="ECO:0000313" key="3">
    <source>
        <dbReference type="Proteomes" id="UP001595872"/>
    </source>
</evidence>
<sequence length="167" mass="18507">MEWISAERREELYAGACASVWKLELRDRYGVDAARRQLSRDEVVASMAPAVAATRAKVEAGVDLRRIKTISEPPSAYMRGAYDVASLLVEAGEDIRWLPRRLASGLLLPGNDMFVLDGKAVMFNVHDGDDNPAGQQWDSDQALVARCREAFEAAWSVAVPHEEYRAA</sequence>
<keyword evidence="3" id="KW-1185">Reference proteome</keyword>
<feature type="domain" description="DUF6879" evidence="1">
    <location>
        <begin position="9"/>
        <end position="165"/>
    </location>
</feature>
<gene>
    <name evidence="2" type="ORF">ACFPCY_37155</name>
</gene>
<organism evidence="2 3">
    <name type="scientific">Actinomadura gamaensis</name>
    <dbReference type="NCBI Taxonomy" id="1763541"/>
    <lineage>
        <taxon>Bacteria</taxon>
        <taxon>Bacillati</taxon>
        <taxon>Actinomycetota</taxon>
        <taxon>Actinomycetes</taxon>
        <taxon>Streptosporangiales</taxon>
        <taxon>Thermomonosporaceae</taxon>
        <taxon>Actinomadura</taxon>
    </lineage>
</organism>